<dbReference type="Pfam" id="PF04314">
    <property type="entry name" value="PCuAC"/>
    <property type="match status" value="1"/>
</dbReference>
<dbReference type="Proteomes" id="UP000218554">
    <property type="component" value="Chromosome"/>
</dbReference>
<dbReference type="SUPFAM" id="SSF110087">
    <property type="entry name" value="DR1885-like metal-binding protein"/>
    <property type="match status" value="1"/>
</dbReference>
<accession>A0AAD1C5P0</accession>
<dbReference type="EMBL" id="AP014862">
    <property type="protein sequence ID" value="BAU77220.1"/>
    <property type="molecule type" value="Genomic_DNA"/>
</dbReference>
<dbReference type="InterPro" id="IPR007410">
    <property type="entry name" value="LpqE-like"/>
</dbReference>
<dbReference type="Gene3D" id="2.60.40.1890">
    <property type="entry name" value="PCu(A)C copper chaperone"/>
    <property type="match status" value="1"/>
</dbReference>
<keyword evidence="1" id="KW-0732">Signal</keyword>
<reference evidence="3" key="1">
    <citation type="submission" date="2015-05" db="EMBL/GenBank/DDBJ databases">
        <title>Draft genome sequencing of a biphenyl-degrading bacterium, Pseudomonas balearica KF707 (=NBRC110670).</title>
        <authorList>
            <person name="Kimura N."/>
            <person name="Hirose J."/>
            <person name="Watanabe T."/>
            <person name="Suenaga H."/>
            <person name="Fujihara H."/>
            <person name="Noguchi M."/>
            <person name="Hashimoto M."/>
            <person name="Shimodaira J."/>
            <person name="Tsuchikane K."/>
            <person name="Hosoyama A."/>
            <person name="Yamazoe A."/>
            <person name="Fujita N."/>
            <person name="Furukawa K."/>
        </authorList>
    </citation>
    <scope>NUCLEOTIDE SEQUENCE [LARGE SCALE GENOMIC DNA]</scope>
    <source>
        <strain evidence="3">DSM 10086 / NBRC 110670 / KF707</strain>
    </source>
</reference>
<dbReference type="RefSeq" id="WP_003457621.1">
    <property type="nucleotide sequence ID" value="NZ_AJMR01000232.1"/>
</dbReference>
<reference evidence="2 3" key="2">
    <citation type="journal article" date="2017" name="Int. J. Syst. Evol. Microbiol.">
        <title>Pseudomonas furukawaii sp. nov., a polychlorinated biphenyl-degrading bacterium isolated from biphenyl-contaminated soil in Japan.</title>
        <authorList>
            <person name="Kimura N."/>
            <person name="Watanabe T."/>
            <person name="Suenaga H."/>
            <person name="Fujihara H."/>
            <person name="Futagami T."/>
            <person name="Goto M."/>
            <person name="Hanada S."/>
            <person name="Hirose J."/>
        </authorList>
    </citation>
    <scope>NUCLEOTIDE SEQUENCE [LARGE SCALE GENOMIC DNA]</scope>
    <source>
        <strain evidence="3">DSM 10086 / NBRC 110670 / KF707</strain>
    </source>
</reference>
<organism evidence="2 3">
    <name type="scientific">Metapseudomonas furukawaii</name>
    <name type="common">Pseudomonas furukawaii</name>
    <dbReference type="NCBI Taxonomy" id="1149133"/>
    <lineage>
        <taxon>Bacteria</taxon>
        <taxon>Pseudomonadati</taxon>
        <taxon>Pseudomonadota</taxon>
        <taxon>Gammaproteobacteria</taxon>
        <taxon>Pseudomonadales</taxon>
        <taxon>Pseudomonadaceae</taxon>
        <taxon>Metapseudomonas</taxon>
    </lineage>
</organism>
<dbReference type="AlphaFoldDB" id="A0AAD1C5P0"/>
<feature type="chain" id="PRO_5042142550" evidence="1">
    <location>
        <begin position="22"/>
        <end position="142"/>
    </location>
</feature>
<evidence type="ECO:0000313" key="3">
    <source>
        <dbReference type="Proteomes" id="UP000218554"/>
    </source>
</evidence>
<evidence type="ECO:0000256" key="1">
    <source>
        <dbReference type="SAM" id="SignalP"/>
    </source>
</evidence>
<dbReference type="InterPro" id="IPR036182">
    <property type="entry name" value="PCuAC_sf"/>
</dbReference>
<feature type="signal peptide" evidence="1">
    <location>
        <begin position="1"/>
        <end position="21"/>
    </location>
</feature>
<dbReference type="PANTHER" id="PTHR36302">
    <property type="entry name" value="BLR7088 PROTEIN"/>
    <property type="match status" value="1"/>
</dbReference>
<dbReference type="InterPro" id="IPR058248">
    <property type="entry name" value="Lxx211020-like"/>
</dbReference>
<evidence type="ECO:0000313" key="2">
    <source>
        <dbReference type="EMBL" id="BAU77220.1"/>
    </source>
</evidence>
<name>A0AAD1C5P0_METFU</name>
<keyword evidence="3" id="KW-1185">Reference proteome</keyword>
<gene>
    <name evidence="2" type="ORF">KF707C_55320</name>
</gene>
<protein>
    <submittedName>
        <fullName evidence="2">Copper metallochaperone</fullName>
    </submittedName>
</protein>
<dbReference type="KEGG" id="pfuw:KF707C_55320"/>
<dbReference type="PANTHER" id="PTHR36302:SF1">
    <property type="entry name" value="COPPER CHAPERONE PCU(A)C"/>
    <property type="match status" value="1"/>
</dbReference>
<proteinExistence type="predicted"/>
<sequence>MLLFRYLCIALLLAASTDAMAGLEAKDARLRLLPGNLPAAGYFSLTNTGTESVVLTGAQSPTYAEVMMHRSAIENGTASMQHIEKVEVAPGATVNFASGGYHLMLMQRRQPVALGDKVEVTLQFADGQSLPVTFTAVSPSAQ</sequence>